<dbReference type="EMBL" id="JBJUIK010000012">
    <property type="protein sequence ID" value="KAL3509615.1"/>
    <property type="molecule type" value="Genomic_DNA"/>
</dbReference>
<keyword evidence="7" id="KW-1185">Reference proteome</keyword>
<proteinExistence type="predicted"/>
<protein>
    <recommendedName>
        <fullName evidence="8">Retrotransposon gag domain-containing protein</fullName>
    </recommendedName>
</protein>
<dbReference type="InterPro" id="IPR005162">
    <property type="entry name" value="Retrotrans_gag_dom"/>
</dbReference>
<dbReference type="Pfam" id="PF03732">
    <property type="entry name" value="Retrotrans_gag"/>
    <property type="match status" value="1"/>
</dbReference>
<keyword evidence="3" id="KW-0611">Plant defense</keyword>
<organism evidence="6 7">
    <name type="scientific">Cinchona calisaya</name>
    <dbReference type="NCBI Taxonomy" id="153742"/>
    <lineage>
        <taxon>Eukaryota</taxon>
        <taxon>Viridiplantae</taxon>
        <taxon>Streptophyta</taxon>
        <taxon>Embryophyta</taxon>
        <taxon>Tracheophyta</taxon>
        <taxon>Spermatophyta</taxon>
        <taxon>Magnoliopsida</taxon>
        <taxon>eudicotyledons</taxon>
        <taxon>Gunneridae</taxon>
        <taxon>Pentapetalae</taxon>
        <taxon>asterids</taxon>
        <taxon>lamiids</taxon>
        <taxon>Gentianales</taxon>
        <taxon>Rubiaceae</taxon>
        <taxon>Cinchonoideae</taxon>
        <taxon>Cinchoneae</taxon>
        <taxon>Cinchona</taxon>
    </lineage>
</organism>
<evidence type="ECO:0000256" key="1">
    <source>
        <dbReference type="ARBA" id="ARBA00022737"/>
    </source>
</evidence>
<reference evidence="6 7" key="1">
    <citation type="submission" date="2024-11" db="EMBL/GenBank/DDBJ databases">
        <title>A near-complete genome assembly of Cinchona calisaya.</title>
        <authorList>
            <person name="Lian D.C."/>
            <person name="Zhao X.W."/>
            <person name="Wei L."/>
        </authorList>
    </citation>
    <scope>NUCLEOTIDE SEQUENCE [LARGE SCALE GENOMIC DNA]</scope>
    <source>
        <tissue evidence="6">Nenye</tissue>
    </source>
</reference>
<feature type="domain" description="Disease resistance N-terminal" evidence="5">
    <location>
        <begin position="106"/>
        <end position="193"/>
    </location>
</feature>
<evidence type="ECO:0000259" key="4">
    <source>
        <dbReference type="Pfam" id="PF03732"/>
    </source>
</evidence>
<dbReference type="Gene3D" id="1.20.5.4130">
    <property type="match status" value="1"/>
</dbReference>
<evidence type="ECO:0000256" key="3">
    <source>
        <dbReference type="ARBA" id="ARBA00022821"/>
    </source>
</evidence>
<name>A0ABD2YQF9_9GENT</name>
<comment type="caution">
    <text evidence="6">The sequence shown here is derived from an EMBL/GenBank/DDBJ whole genome shotgun (WGS) entry which is preliminary data.</text>
</comment>
<sequence>MEPMIDIAENDITWEEFREMFLDQYFPRALRKKRQDDFYGLRQTGNMIVLQYANKFTSLGRFCPKVFEDEEEKMDRFEQDYSSSSNLIKHTPSEYLFNGPPAGAVAQILLEALAVAFQEQSKYVTQFPTQFRKLNEQLRYVRSFVADVSQLKDKREVVKTALASLQQLVYEADDLIVDCQIREDYRKMKGSSSFPLSLSEMSFPYETGKKLTEITAKLKECVKS</sequence>
<dbReference type="GO" id="GO:0006952">
    <property type="term" value="P:defense response"/>
    <property type="evidence" value="ECO:0007669"/>
    <property type="project" value="UniProtKB-KW"/>
</dbReference>
<dbReference type="GO" id="GO:0000166">
    <property type="term" value="F:nucleotide binding"/>
    <property type="evidence" value="ECO:0007669"/>
    <property type="project" value="UniProtKB-KW"/>
</dbReference>
<evidence type="ECO:0000256" key="2">
    <source>
        <dbReference type="ARBA" id="ARBA00022741"/>
    </source>
</evidence>
<evidence type="ECO:0000313" key="6">
    <source>
        <dbReference type="EMBL" id="KAL3509615.1"/>
    </source>
</evidence>
<dbReference type="Pfam" id="PF18052">
    <property type="entry name" value="Rx_N"/>
    <property type="match status" value="1"/>
</dbReference>
<gene>
    <name evidence="6" type="ORF">ACH5RR_029016</name>
</gene>
<evidence type="ECO:0000259" key="5">
    <source>
        <dbReference type="Pfam" id="PF18052"/>
    </source>
</evidence>
<dbReference type="AlphaFoldDB" id="A0ABD2YQF9"/>
<keyword evidence="2" id="KW-0547">Nucleotide-binding</keyword>
<keyword evidence="1" id="KW-0677">Repeat</keyword>
<evidence type="ECO:0008006" key="8">
    <source>
        <dbReference type="Google" id="ProtNLM"/>
    </source>
</evidence>
<accession>A0ABD2YQF9</accession>
<feature type="domain" description="Retrotransposon gag" evidence="4">
    <location>
        <begin position="11"/>
        <end position="77"/>
    </location>
</feature>
<dbReference type="Proteomes" id="UP001630127">
    <property type="component" value="Unassembled WGS sequence"/>
</dbReference>
<evidence type="ECO:0000313" key="7">
    <source>
        <dbReference type="Proteomes" id="UP001630127"/>
    </source>
</evidence>
<dbReference type="InterPro" id="IPR041118">
    <property type="entry name" value="Rx_N"/>
</dbReference>